<feature type="domain" description="HBS1-like protein N-terminal" evidence="7">
    <location>
        <begin position="56"/>
        <end position="130"/>
    </location>
</feature>
<name>A0A4X2K5F1_VOMUR</name>
<keyword evidence="4" id="KW-0251">Elongation factor</keyword>
<dbReference type="GO" id="GO:0016787">
    <property type="term" value="F:hydrolase activity"/>
    <property type="evidence" value="ECO:0007669"/>
    <property type="project" value="UniProtKB-KW"/>
</dbReference>
<reference evidence="9" key="1">
    <citation type="submission" date="2018-12" db="EMBL/GenBank/DDBJ databases">
        <authorList>
            <person name="Yazar S."/>
        </authorList>
    </citation>
    <scope>NUCLEOTIDE SEQUENCE [LARGE SCALE GENOMIC DNA]</scope>
</reference>
<dbReference type="InterPro" id="IPR015033">
    <property type="entry name" value="HBS1-like_N"/>
</dbReference>
<proteinExistence type="predicted"/>
<evidence type="ECO:0000259" key="7">
    <source>
        <dbReference type="Pfam" id="PF08938"/>
    </source>
</evidence>
<evidence type="ECO:0000313" key="9">
    <source>
        <dbReference type="Proteomes" id="UP000314987"/>
    </source>
</evidence>
<dbReference type="CTD" id="10767"/>
<keyword evidence="6" id="KW-0648">Protein biosynthesis</keyword>
<gene>
    <name evidence="8" type="primary">HBS1L</name>
</gene>
<accession>A0A4X2K5F1</accession>
<keyword evidence="9" id="KW-1185">Reference proteome</keyword>
<dbReference type="RefSeq" id="XP_027706449.1">
    <property type="nucleotide sequence ID" value="XM_027850648.1"/>
</dbReference>
<evidence type="ECO:0000256" key="2">
    <source>
        <dbReference type="ARBA" id="ARBA00022490"/>
    </source>
</evidence>
<dbReference type="GO" id="GO:0005737">
    <property type="term" value="C:cytoplasm"/>
    <property type="evidence" value="ECO:0007669"/>
    <property type="project" value="UniProtKB-SubCell"/>
</dbReference>
<keyword evidence="2" id="KW-0963">Cytoplasm</keyword>
<dbReference type="Pfam" id="PF08938">
    <property type="entry name" value="HBS1_N"/>
    <property type="match status" value="1"/>
</dbReference>
<dbReference type="FunFam" id="1.10.8.10:FF:000039">
    <property type="entry name" value="HBS1-like translational GTPase"/>
    <property type="match status" value="1"/>
</dbReference>
<keyword evidence="5" id="KW-0378">Hydrolase</keyword>
<reference evidence="8" key="2">
    <citation type="submission" date="2025-08" db="UniProtKB">
        <authorList>
            <consortium name="Ensembl"/>
        </authorList>
    </citation>
    <scope>IDENTIFICATION</scope>
</reference>
<evidence type="ECO:0000256" key="6">
    <source>
        <dbReference type="ARBA" id="ARBA00022917"/>
    </source>
</evidence>
<keyword evidence="3" id="KW-0597">Phosphoprotein</keyword>
<dbReference type="Gene3D" id="1.10.8.10">
    <property type="entry name" value="DNA helicase RuvA subunit, C-terminal domain"/>
    <property type="match status" value="1"/>
</dbReference>
<dbReference type="GeneTree" id="ENSGT00940000156274"/>
<sequence length="637" mass="70677">MARHRNVRGYNYDEDFEDDDLYGQSVEDDYCISPSTAAQFIYSRRDKPPSFIEPVEEYDYEDTKEPTNSISNHQLSGTDQARLYSCLDHMREVLGDDVPDEKMIEAVLQNKFDVEKALAMVLEQDKKQTKSEEAVSTGKATKGVLFCSSEVSTDSVHSFFPSPVNHSGCSSTPFEFCDSVPKDGLSCNSSTILSHRLLHKKKKLDRPHSDKKLESCKSSKELSLADLINDMPHDSFYESLNSQPTIKFSSKSDLESLISDSVDGKLLGADSSESSSSVDYKGEPDLKALIQTKRSDSSLSIESGLLPSVENIPVQNNLGSIGSSFYLTNTLENMTLDNNISHLQNKKADLSESVLSAQQCSKKHNLGKDWVQFSKCESPSLTELFQEHKENNPSQYFSLSDLCNQSSASFTDMSLGSTPLSQISQCQSSAGIPEITGSLSSLAFSKASPTRDLENLSLSDLIAESINEVDKSQIRKDPSMLNLPEIKSSAVDSNIDLSVLIKTPEIFPKPIENQSDILIPGAKVPSSKLVKISSFSRENKKSKKGYITRKPAFSLSWTKALAARPSAFASTLCLRYPPKTCKRHTFDLYKTFLYSRQVQEVKDKEIGPLKVITPFDFKSASPDDIVKANQKKAFTRE</sequence>
<dbReference type="Ensembl" id="ENSVURT00010005997.1">
    <property type="protein sequence ID" value="ENSVURP00010005296.1"/>
    <property type="gene ID" value="ENSVURG00010004148.1"/>
</dbReference>
<evidence type="ECO:0000256" key="5">
    <source>
        <dbReference type="ARBA" id="ARBA00022801"/>
    </source>
</evidence>
<evidence type="ECO:0000313" key="8">
    <source>
        <dbReference type="Ensembl" id="ENSVURP00010005296.1"/>
    </source>
</evidence>
<evidence type="ECO:0000256" key="3">
    <source>
        <dbReference type="ARBA" id="ARBA00022553"/>
    </source>
</evidence>
<dbReference type="InterPro" id="IPR037189">
    <property type="entry name" value="HBS1-like_N_sf"/>
</dbReference>
<organism evidence="8 9">
    <name type="scientific">Vombatus ursinus</name>
    <name type="common">Common wombat</name>
    <dbReference type="NCBI Taxonomy" id="29139"/>
    <lineage>
        <taxon>Eukaryota</taxon>
        <taxon>Metazoa</taxon>
        <taxon>Chordata</taxon>
        <taxon>Craniata</taxon>
        <taxon>Vertebrata</taxon>
        <taxon>Euteleostomi</taxon>
        <taxon>Mammalia</taxon>
        <taxon>Metatheria</taxon>
        <taxon>Diprotodontia</taxon>
        <taxon>Vombatidae</taxon>
        <taxon>Vombatus</taxon>
    </lineage>
</organism>
<dbReference type="AlphaFoldDB" id="A0A4X2K5F1"/>
<protein>
    <submittedName>
        <fullName evidence="8">HBS1 like translational GTPase</fullName>
    </submittedName>
</protein>
<dbReference type="GO" id="GO:0003746">
    <property type="term" value="F:translation elongation factor activity"/>
    <property type="evidence" value="ECO:0007669"/>
    <property type="project" value="UniProtKB-KW"/>
</dbReference>
<evidence type="ECO:0000256" key="4">
    <source>
        <dbReference type="ARBA" id="ARBA00022768"/>
    </source>
</evidence>
<dbReference type="SUPFAM" id="SSF109732">
    <property type="entry name" value="HBS1-like domain"/>
    <property type="match status" value="1"/>
</dbReference>
<dbReference type="GeneID" id="114034861"/>
<comment type="subcellular location">
    <subcellularLocation>
        <location evidence="1">Cytoplasm</location>
    </subcellularLocation>
</comment>
<evidence type="ECO:0000256" key="1">
    <source>
        <dbReference type="ARBA" id="ARBA00004496"/>
    </source>
</evidence>
<dbReference type="Proteomes" id="UP000314987">
    <property type="component" value="Unassembled WGS sequence"/>
</dbReference>
<reference evidence="8" key="3">
    <citation type="submission" date="2025-09" db="UniProtKB">
        <authorList>
            <consortium name="Ensembl"/>
        </authorList>
    </citation>
    <scope>IDENTIFICATION</scope>
</reference>